<keyword evidence="2" id="KW-1003">Cell membrane</keyword>
<evidence type="ECO:0000256" key="3">
    <source>
        <dbReference type="ARBA" id="ARBA00022692"/>
    </source>
</evidence>
<evidence type="ECO:0000259" key="7">
    <source>
        <dbReference type="Pfam" id="PF03458"/>
    </source>
</evidence>
<dbReference type="InterPro" id="IPR005115">
    <property type="entry name" value="Gly_transporter"/>
</dbReference>
<evidence type="ECO:0000256" key="5">
    <source>
        <dbReference type="ARBA" id="ARBA00023136"/>
    </source>
</evidence>
<keyword evidence="9" id="KW-1185">Reference proteome</keyword>
<name>A0A1M5KUY2_9EURY</name>
<feature type="transmembrane region" description="Helical" evidence="6">
    <location>
        <begin position="110"/>
        <end position="129"/>
    </location>
</feature>
<dbReference type="RefSeq" id="WP_073306915.1">
    <property type="nucleotide sequence ID" value="NZ_FQWV01000001.1"/>
</dbReference>
<dbReference type="AlphaFoldDB" id="A0A1M5KUY2"/>
<sequence>MAGPTAAVATGLVVSAAAAVAAMNLVGLLAFAVAGALKGADAGLDSFGVATLGVLTALGGGTIRDVLVGRVPAALRSTGDVLVVLAGVGVGLAVAAALSDAAGRVRDHPAFLAADAVGLAAFAASGAAVGTEAGLSAFGVVVTATLTGVGGGSLSDLLLARIPVVLREDFYATPALAGGVAHVAAGAAGVRGATATLGVALGVFLLRALAVGRGWSLPNV</sequence>
<feature type="domain" description="Glycine transporter" evidence="7">
    <location>
        <begin position="113"/>
        <end position="184"/>
    </location>
</feature>
<proteinExistence type="predicted"/>
<gene>
    <name evidence="8" type="ORF">SAMN05443636_0634</name>
</gene>
<evidence type="ECO:0000256" key="4">
    <source>
        <dbReference type="ARBA" id="ARBA00022989"/>
    </source>
</evidence>
<feature type="transmembrane region" description="Helical" evidence="6">
    <location>
        <begin position="81"/>
        <end position="98"/>
    </location>
</feature>
<dbReference type="PANTHER" id="PTHR30506:SF3">
    <property type="entry name" value="UPF0126 INNER MEMBRANE PROTEIN YADS-RELATED"/>
    <property type="match status" value="1"/>
</dbReference>
<reference evidence="8 9" key="1">
    <citation type="submission" date="2016-11" db="EMBL/GenBank/DDBJ databases">
        <authorList>
            <person name="Jaros S."/>
            <person name="Januszkiewicz K."/>
            <person name="Wedrychowicz H."/>
        </authorList>
    </citation>
    <scope>NUCLEOTIDE SEQUENCE [LARGE SCALE GENOMIC DNA]</scope>
    <source>
        <strain evidence="8 9">DSM 9297</strain>
    </source>
</reference>
<feature type="transmembrane region" description="Helical" evidence="6">
    <location>
        <begin position="195"/>
        <end position="215"/>
    </location>
</feature>
<dbReference type="PANTHER" id="PTHR30506">
    <property type="entry name" value="INNER MEMBRANE PROTEIN"/>
    <property type="match status" value="1"/>
</dbReference>
<keyword evidence="4 6" id="KW-1133">Transmembrane helix</keyword>
<evidence type="ECO:0000256" key="6">
    <source>
        <dbReference type="SAM" id="Phobius"/>
    </source>
</evidence>
<feature type="domain" description="Glycine transporter" evidence="7">
    <location>
        <begin position="23"/>
        <end position="94"/>
    </location>
</feature>
<dbReference type="EMBL" id="FQWV01000001">
    <property type="protein sequence ID" value="SHG55973.1"/>
    <property type="molecule type" value="Genomic_DNA"/>
</dbReference>
<dbReference type="Pfam" id="PF03458">
    <property type="entry name" value="Gly_transporter"/>
    <property type="match status" value="2"/>
</dbReference>
<protein>
    <submittedName>
        <fullName evidence="8">Uncharacterized membrane protein YeiH</fullName>
    </submittedName>
</protein>
<evidence type="ECO:0000313" key="9">
    <source>
        <dbReference type="Proteomes" id="UP000184357"/>
    </source>
</evidence>
<accession>A0A1M5KUY2</accession>
<dbReference type="GO" id="GO:0005886">
    <property type="term" value="C:plasma membrane"/>
    <property type="evidence" value="ECO:0007669"/>
    <property type="project" value="UniProtKB-SubCell"/>
</dbReference>
<comment type="subcellular location">
    <subcellularLocation>
        <location evidence="1">Cell membrane</location>
        <topology evidence="1">Multi-pass membrane protein</topology>
    </subcellularLocation>
</comment>
<keyword evidence="5 6" id="KW-0472">Membrane</keyword>
<dbReference type="Proteomes" id="UP000184357">
    <property type="component" value="Unassembled WGS sequence"/>
</dbReference>
<keyword evidence="3 6" id="KW-0812">Transmembrane</keyword>
<feature type="transmembrane region" description="Helical" evidence="6">
    <location>
        <begin position="44"/>
        <end position="61"/>
    </location>
</feature>
<organism evidence="8 9">
    <name type="scientific">Halobaculum gomorrense</name>
    <dbReference type="NCBI Taxonomy" id="43928"/>
    <lineage>
        <taxon>Archaea</taxon>
        <taxon>Methanobacteriati</taxon>
        <taxon>Methanobacteriota</taxon>
        <taxon>Stenosarchaea group</taxon>
        <taxon>Halobacteria</taxon>
        <taxon>Halobacteriales</taxon>
        <taxon>Haloferacaceae</taxon>
        <taxon>Halobaculum</taxon>
    </lineage>
</organism>
<feature type="transmembrane region" description="Helical" evidence="6">
    <location>
        <begin position="135"/>
        <end position="158"/>
    </location>
</feature>
<feature type="transmembrane region" description="Helical" evidence="6">
    <location>
        <begin position="12"/>
        <end position="37"/>
    </location>
</feature>
<evidence type="ECO:0000313" key="8">
    <source>
        <dbReference type="EMBL" id="SHG55973.1"/>
    </source>
</evidence>
<evidence type="ECO:0000256" key="2">
    <source>
        <dbReference type="ARBA" id="ARBA00022475"/>
    </source>
</evidence>
<dbReference type="STRING" id="43928.SAMN05443636_0634"/>
<evidence type="ECO:0000256" key="1">
    <source>
        <dbReference type="ARBA" id="ARBA00004651"/>
    </source>
</evidence>